<comment type="caution">
    <text evidence="9">The sequence shown here is derived from an EMBL/GenBank/DDBJ whole genome shotgun (WGS) entry which is preliminary data.</text>
</comment>
<dbReference type="PANTHER" id="PTHR11571:SF222">
    <property type="entry name" value="GLUTATHIONE TRANSFERASE"/>
    <property type="match status" value="1"/>
</dbReference>
<dbReference type="GO" id="GO:0006749">
    <property type="term" value="P:glutathione metabolic process"/>
    <property type="evidence" value="ECO:0007669"/>
    <property type="project" value="TreeGrafter"/>
</dbReference>
<keyword evidence="5" id="KW-0808">Transferase</keyword>
<evidence type="ECO:0000259" key="7">
    <source>
        <dbReference type="PROSITE" id="PS50404"/>
    </source>
</evidence>
<dbReference type="Proteomes" id="UP001292094">
    <property type="component" value="Unassembled WGS sequence"/>
</dbReference>
<dbReference type="EC" id="2.5.1.18" evidence="4"/>
<dbReference type="Gene3D" id="3.40.30.10">
    <property type="entry name" value="Glutaredoxin"/>
    <property type="match status" value="1"/>
</dbReference>
<name>A0AAE1UBI8_9EUCA</name>
<dbReference type="SFLD" id="SFLDG00363">
    <property type="entry name" value="AMPS_(cytGST):_Alpha-__Mu-__Pi"/>
    <property type="match status" value="1"/>
</dbReference>
<dbReference type="InterPro" id="IPR050213">
    <property type="entry name" value="GST_superfamily"/>
</dbReference>
<dbReference type="Pfam" id="PF14497">
    <property type="entry name" value="GST_C_3"/>
    <property type="match status" value="1"/>
</dbReference>
<evidence type="ECO:0000256" key="2">
    <source>
        <dbReference type="ARBA" id="ARBA00005861"/>
    </source>
</evidence>
<evidence type="ECO:0000256" key="1">
    <source>
        <dbReference type="ARBA" id="ARBA00003701"/>
    </source>
</evidence>
<sequence>MLPVLGYWKTRTLAQHIRLLLVYTDTAFKDKYHHVGPEPDYDKSDWYSVKYKMGLDFPNLPYYIDDNVKLTQSTAILRYIGRKNNMCGRTEEERVRLDILLSQTMDFAEEFWKVFYYNLERRDVYLLKELPVKLWDFSNFLGDRKWFVSNQDITVADFFIYELLDHHVYIKPTILDNYKNIQMFMQRFRELPRIKEYLASPDCLRGPVFNIYSQYEVEQRK</sequence>
<comment type="function">
    <text evidence="1">Conjugation of reduced glutathione to a wide number of exogenous and endogenous hydrophobic electrophiles.</text>
</comment>
<dbReference type="FunFam" id="1.20.1050.10:FF:000101">
    <property type="entry name" value="Glutathione S-transferase Mu 4"/>
    <property type="match status" value="1"/>
</dbReference>
<dbReference type="InterPro" id="IPR004045">
    <property type="entry name" value="Glutathione_S-Trfase_N"/>
</dbReference>
<comment type="similarity">
    <text evidence="2">Belongs to the GST superfamily. Mu family.</text>
</comment>
<evidence type="ECO:0000259" key="8">
    <source>
        <dbReference type="PROSITE" id="PS50405"/>
    </source>
</evidence>
<dbReference type="InterPro" id="IPR004046">
    <property type="entry name" value="GST_C"/>
</dbReference>
<keyword evidence="10" id="KW-1185">Reference proteome</keyword>
<dbReference type="InterPro" id="IPR036249">
    <property type="entry name" value="Thioredoxin-like_sf"/>
</dbReference>
<protein>
    <recommendedName>
        <fullName evidence="4">glutathione transferase</fullName>
        <ecNumber evidence="4">2.5.1.18</ecNumber>
    </recommendedName>
</protein>
<organism evidence="9 10">
    <name type="scientific">Petrolisthes manimaculis</name>
    <dbReference type="NCBI Taxonomy" id="1843537"/>
    <lineage>
        <taxon>Eukaryota</taxon>
        <taxon>Metazoa</taxon>
        <taxon>Ecdysozoa</taxon>
        <taxon>Arthropoda</taxon>
        <taxon>Crustacea</taxon>
        <taxon>Multicrustacea</taxon>
        <taxon>Malacostraca</taxon>
        <taxon>Eumalacostraca</taxon>
        <taxon>Eucarida</taxon>
        <taxon>Decapoda</taxon>
        <taxon>Pleocyemata</taxon>
        <taxon>Anomura</taxon>
        <taxon>Galatheoidea</taxon>
        <taxon>Porcellanidae</taxon>
        <taxon>Petrolisthes</taxon>
    </lineage>
</organism>
<dbReference type="SFLD" id="SFLDS00019">
    <property type="entry name" value="Glutathione_Transferase_(cytos"/>
    <property type="match status" value="1"/>
</dbReference>
<dbReference type="InterPro" id="IPR003081">
    <property type="entry name" value="GST_mu"/>
</dbReference>
<feature type="domain" description="GST N-terminal" evidence="7">
    <location>
        <begin position="1"/>
        <end position="88"/>
    </location>
</feature>
<comment type="subunit">
    <text evidence="3">Homodimer.</text>
</comment>
<evidence type="ECO:0000256" key="5">
    <source>
        <dbReference type="ARBA" id="ARBA00022679"/>
    </source>
</evidence>
<dbReference type="GO" id="GO:0042802">
    <property type="term" value="F:identical protein binding"/>
    <property type="evidence" value="ECO:0007669"/>
    <property type="project" value="UniProtKB-ARBA"/>
</dbReference>
<dbReference type="CDD" id="cd03075">
    <property type="entry name" value="GST_N_Mu"/>
    <property type="match status" value="1"/>
</dbReference>
<dbReference type="PROSITE" id="PS50405">
    <property type="entry name" value="GST_CTER"/>
    <property type="match status" value="1"/>
</dbReference>
<dbReference type="Pfam" id="PF02798">
    <property type="entry name" value="GST_N"/>
    <property type="match status" value="1"/>
</dbReference>
<dbReference type="PROSITE" id="PS50404">
    <property type="entry name" value="GST_NTER"/>
    <property type="match status" value="1"/>
</dbReference>
<dbReference type="SUPFAM" id="SSF47616">
    <property type="entry name" value="GST C-terminal domain-like"/>
    <property type="match status" value="1"/>
</dbReference>
<dbReference type="SFLD" id="SFLDG01205">
    <property type="entry name" value="AMPS.1"/>
    <property type="match status" value="1"/>
</dbReference>
<evidence type="ECO:0000313" key="10">
    <source>
        <dbReference type="Proteomes" id="UP001292094"/>
    </source>
</evidence>
<dbReference type="InterPro" id="IPR010987">
    <property type="entry name" value="Glutathione-S-Trfase_C-like"/>
</dbReference>
<evidence type="ECO:0000313" key="9">
    <source>
        <dbReference type="EMBL" id="KAK4317447.1"/>
    </source>
</evidence>
<comment type="catalytic activity">
    <reaction evidence="6">
        <text>RX + glutathione = an S-substituted glutathione + a halide anion + H(+)</text>
        <dbReference type="Rhea" id="RHEA:16437"/>
        <dbReference type="ChEBI" id="CHEBI:15378"/>
        <dbReference type="ChEBI" id="CHEBI:16042"/>
        <dbReference type="ChEBI" id="CHEBI:17792"/>
        <dbReference type="ChEBI" id="CHEBI:57925"/>
        <dbReference type="ChEBI" id="CHEBI:90779"/>
        <dbReference type="EC" id="2.5.1.18"/>
    </reaction>
</comment>
<dbReference type="SUPFAM" id="SSF52833">
    <property type="entry name" value="Thioredoxin-like"/>
    <property type="match status" value="1"/>
</dbReference>
<accession>A0AAE1UBI8</accession>
<evidence type="ECO:0000256" key="3">
    <source>
        <dbReference type="ARBA" id="ARBA00011738"/>
    </source>
</evidence>
<evidence type="ECO:0000256" key="4">
    <source>
        <dbReference type="ARBA" id="ARBA00012452"/>
    </source>
</evidence>
<dbReference type="Gene3D" id="1.20.1050.10">
    <property type="match status" value="1"/>
</dbReference>
<dbReference type="PRINTS" id="PR01267">
    <property type="entry name" value="GSTRNSFRASEM"/>
</dbReference>
<evidence type="ECO:0000256" key="6">
    <source>
        <dbReference type="ARBA" id="ARBA00047960"/>
    </source>
</evidence>
<proteinExistence type="inferred from homology"/>
<dbReference type="GO" id="GO:0004364">
    <property type="term" value="F:glutathione transferase activity"/>
    <property type="evidence" value="ECO:0007669"/>
    <property type="project" value="UniProtKB-EC"/>
</dbReference>
<dbReference type="EMBL" id="JAWZYT010000919">
    <property type="protein sequence ID" value="KAK4317447.1"/>
    <property type="molecule type" value="Genomic_DNA"/>
</dbReference>
<feature type="domain" description="GST C-terminal" evidence="8">
    <location>
        <begin position="90"/>
        <end position="221"/>
    </location>
</feature>
<reference evidence="9" key="1">
    <citation type="submission" date="2023-11" db="EMBL/GenBank/DDBJ databases">
        <title>Genome assemblies of two species of porcelain crab, Petrolisthes cinctipes and Petrolisthes manimaculis (Anomura: Porcellanidae).</title>
        <authorList>
            <person name="Angst P."/>
        </authorList>
    </citation>
    <scope>NUCLEOTIDE SEQUENCE</scope>
    <source>
        <strain evidence="9">PB745_02</strain>
        <tissue evidence="9">Gill</tissue>
    </source>
</reference>
<dbReference type="PANTHER" id="PTHR11571">
    <property type="entry name" value="GLUTATHIONE S-TRANSFERASE"/>
    <property type="match status" value="1"/>
</dbReference>
<dbReference type="AlphaFoldDB" id="A0AAE1UBI8"/>
<dbReference type="GO" id="GO:0042178">
    <property type="term" value="P:xenobiotic catabolic process"/>
    <property type="evidence" value="ECO:0007669"/>
    <property type="project" value="UniProtKB-ARBA"/>
</dbReference>
<dbReference type="InterPro" id="IPR040079">
    <property type="entry name" value="Glutathione_S-Trfase"/>
</dbReference>
<dbReference type="InterPro" id="IPR036282">
    <property type="entry name" value="Glutathione-S-Trfase_C_sf"/>
</dbReference>
<gene>
    <name evidence="9" type="ORF">Pmani_011453</name>
</gene>